<dbReference type="InParanoid" id="A0A7J8CVA0"/>
<dbReference type="InterPro" id="IPR013087">
    <property type="entry name" value="Znf_C2H2_type"/>
</dbReference>
<comment type="caution">
    <text evidence="13">The sequence shown here is derived from an EMBL/GenBank/DDBJ whole genome shotgun (WGS) entry which is preliminary data.</text>
</comment>
<accession>A0A7J8CVA0</accession>
<dbReference type="Proteomes" id="UP000550707">
    <property type="component" value="Unassembled WGS sequence"/>
</dbReference>
<dbReference type="GO" id="GO:0008270">
    <property type="term" value="F:zinc ion binding"/>
    <property type="evidence" value="ECO:0007669"/>
    <property type="project" value="UniProtKB-KW"/>
</dbReference>
<evidence type="ECO:0000259" key="12">
    <source>
        <dbReference type="PROSITE" id="PS50157"/>
    </source>
</evidence>
<dbReference type="AlphaFoldDB" id="A0A7J8CVA0"/>
<evidence type="ECO:0000256" key="6">
    <source>
        <dbReference type="ARBA" id="ARBA00022833"/>
    </source>
</evidence>
<comment type="similarity">
    <text evidence="2">Belongs to the krueppel C2H2-type zinc-finger protein family.</text>
</comment>
<name>A0A7J8CVA0_MOLMO</name>
<dbReference type="Pfam" id="PF00096">
    <property type="entry name" value="zf-C2H2"/>
    <property type="match status" value="1"/>
</dbReference>
<keyword evidence="4" id="KW-0677">Repeat</keyword>
<dbReference type="PANTHER" id="PTHR23226:SF85">
    <property type="entry name" value="ZINC FINGER PROTEIN 397"/>
    <property type="match status" value="1"/>
</dbReference>
<dbReference type="PANTHER" id="PTHR23226">
    <property type="entry name" value="ZINC FINGER AND SCAN DOMAIN-CONTAINING"/>
    <property type="match status" value="1"/>
</dbReference>
<sequence>MTVGTVSVIAQPSVSTGELTGEKPYKCNECGKAFSQGSHLIGNHREHTGVKSYTCEDCGKILVGPRVLFSIRESTPVINPMNVMSAGGPFG</sequence>
<keyword evidence="14" id="KW-1185">Reference proteome</keyword>
<evidence type="ECO:0000256" key="3">
    <source>
        <dbReference type="ARBA" id="ARBA00022723"/>
    </source>
</evidence>
<protein>
    <submittedName>
        <fullName evidence="13">Zinc finger and SCAN domain containing 16</fullName>
    </submittedName>
</protein>
<evidence type="ECO:0000256" key="4">
    <source>
        <dbReference type="ARBA" id="ARBA00022737"/>
    </source>
</evidence>
<organism evidence="13 14">
    <name type="scientific">Molossus molossus</name>
    <name type="common">Pallas' mastiff bat</name>
    <name type="synonym">Vespertilio molossus</name>
    <dbReference type="NCBI Taxonomy" id="27622"/>
    <lineage>
        <taxon>Eukaryota</taxon>
        <taxon>Metazoa</taxon>
        <taxon>Chordata</taxon>
        <taxon>Craniata</taxon>
        <taxon>Vertebrata</taxon>
        <taxon>Euteleostomi</taxon>
        <taxon>Mammalia</taxon>
        <taxon>Eutheria</taxon>
        <taxon>Laurasiatheria</taxon>
        <taxon>Chiroptera</taxon>
        <taxon>Yangochiroptera</taxon>
        <taxon>Molossidae</taxon>
        <taxon>Molossus</taxon>
    </lineage>
</organism>
<evidence type="ECO:0000256" key="5">
    <source>
        <dbReference type="ARBA" id="ARBA00022771"/>
    </source>
</evidence>
<keyword evidence="9" id="KW-0804">Transcription</keyword>
<evidence type="ECO:0000256" key="11">
    <source>
        <dbReference type="PROSITE-ProRule" id="PRU00042"/>
    </source>
</evidence>
<keyword evidence="10" id="KW-0539">Nucleus</keyword>
<keyword evidence="7" id="KW-0805">Transcription regulation</keyword>
<evidence type="ECO:0000256" key="7">
    <source>
        <dbReference type="ARBA" id="ARBA00023015"/>
    </source>
</evidence>
<proteinExistence type="inferred from homology"/>
<dbReference type="Gene3D" id="3.30.160.60">
    <property type="entry name" value="Classic Zinc Finger"/>
    <property type="match status" value="1"/>
</dbReference>
<gene>
    <name evidence="13" type="ORF">HJG59_020247</name>
</gene>
<dbReference type="InterPro" id="IPR036236">
    <property type="entry name" value="Znf_C2H2_sf"/>
</dbReference>
<evidence type="ECO:0000256" key="9">
    <source>
        <dbReference type="ARBA" id="ARBA00023163"/>
    </source>
</evidence>
<dbReference type="SUPFAM" id="SSF57667">
    <property type="entry name" value="beta-beta-alpha zinc fingers"/>
    <property type="match status" value="1"/>
</dbReference>
<evidence type="ECO:0000313" key="14">
    <source>
        <dbReference type="Proteomes" id="UP000550707"/>
    </source>
</evidence>
<keyword evidence="6" id="KW-0862">Zinc</keyword>
<dbReference type="EMBL" id="JACASF010000020">
    <property type="protein sequence ID" value="KAF6414803.1"/>
    <property type="molecule type" value="Genomic_DNA"/>
</dbReference>
<dbReference type="PROSITE" id="PS50157">
    <property type="entry name" value="ZINC_FINGER_C2H2_2"/>
    <property type="match status" value="1"/>
</dbReference>
<dbReference type="GO" id="GO:0005634">
    <property type="term" value="C:nucleus"/>
    <property type="evidence" value="ECO:0007669"/>
    <property type="project" value="UniProtKB-SubCell"/>
</dbReference>
<reference evidence="13 14" key="1">
    <citation type="journal article" date="2020" name="Nature">
        <title>Six reference-quality genomes reveal evolution of bat adaptations.</title>
        <authorList>
            <person name="Jebb D."/>
            <person name="Huang Z."/>
            <person name="Pippel M."/>
            <person name="Hughes G.M."/>
            <person name="Lavrichenko K."/>
            <person name="Devanna P."/>
            <person name="Winkler S."/>
            <person name="Jermiin L.S."/>
            <person name="Skirmuntt E.C."/>
            <person name="Katzourakis A."/>
            <person name="Burkitt-Gray L."/>
            <person name="Ray D.A."/>
            <person name="Sullivan K.A.M."/>
            <person name="Roscito J.G."/>
            <person name="Kirilenko B.M."/>
            <person name="Davalos L.M."/>
            <person name="Corthals A.P."/>
            <person name="Power M.L."/>
            <person name="Jones G."/>
            <person name="Ransome R.D."/>
            <person name="Dechmann D.K.N."/>
            <person name="Locatelli A.G."/>
            <person name="Puechmaille S.J."/>
            <person name="Fedrigo O."/>
            <person name="Jarvis E.D."/>
            <person name="Hiller M."/>
            <person name="Vernes S.C."/>
            <person name="Myers E.W."/>
            <person name="Teeling E.C."/>
        </authorList>
    </citation>
    <scope>NUCLEOTIDE SEQUENCE [LARGE SCALE GENOMIC DNA]</scope>
    <source>
        <strain evidence="13">MMolMol1</strain>
        <tissue evidence="13">Muscle</tissue>
    </source>
</reference>
<dbReference type="GO" id="GO:0000981">
    <property type="term" value="F:DNA-binding transcription factor activity, RNA polymerase II-specific"/>
    <property type="evidence" value="ECO:0007669"/>
    <property type="project" value="TreeGrafter"/>
</dbReference>
<evidence type="ECO:0000313" key="13">
    <source>
        <dbReference type="EMBL" id="KAF6414803.1"/>
    </source>
</evidence>
<evidence type="ECO:0000256" key="8">
    <source>
        <dbReference type="ARBA" id="ARBA00023125"/>
    </source>
</evidence>
<dbReference type="GO" id="GO:0000978">
    <property type="term" value="F:RNA polymerase II cis-regulatory region sequence-specific DNA binding"/>
    <property type="evidence" value="ECO:0007669"/>
    <property type="project" value="TreeGrafter"/>
</dbReference>
<evidence type="ECO:0000256" key="2">
    <source>
        <dbReference type="ARBA" id="ARBA00006991"/>
    </source>
</evidence>
<dbReference type="FunFam" id="3.30.160.60:FF:000252">
    <property type="entry name" value="Zinc finger protein 287"/>
    <property type="match status" value="1"/>
</dbReference>
<keyword evidence="5 11" id="KW-0863">Zinc-finger</keyword>
<evidence type="ECO:0000256" key="1">
    <source>
        <dbReference type="ARBA" id="ARBA00004123"/>
    </source>
</evidence>
<comment type="subcellular location">
    <subcellularLocation>
        <location evidence="1">Nucleus</location>
    </subcellularLocation>
</comment>
<feature type="domain" description="C2H2-type" evidence="12">
    <location>
        <begin position="25"/>
        <end position="52"/>
    </location>
</feature>
<keyword evidence="8" id="KW-0238">DNA-binding</keyword>
<evidence type="ECO:0000256" key="10">
    <source>
        <dbReference type="ARBA" id="ARBA00023242"/>
    </source>
</evidence>
<keyword evidence="3" id="KW-0479">Metal-binding</keyword>